<evidence type="ECO:0000313" key="1">
    <source>
        <dbReference type="EMBL" id="SED08800.1"/>
    </source>
</evidence>
<dbReference type="EMBL" id="FNTH01000001">
    <property type="protein sequence ID" value="SED08800.1"/>
    <property type="molecule type" value="Genomic_DNA"/>
</dbReference>
<protein>
    <submittedName>
        <fullName evidence="1">Uncharacterized protein</fullName>
    </submittedName>
</protein>
<accession>A0A1H4XUH9</accession>
<organism evidence="1 2">
    <name type="scientific">Bradyrhizobium erythrophlei</name>
    <dbReference type="NCBI Taxonomy" id="1437360"/>
    <lineage>
        <taxon>Bacteria</taxon>
        <taxon>Pseudomonadati</taxon>
        <taxon>Pseudomonadota</taxon>
        <taxon>Alphaproteobacteria</taxon>
        <taxon>Hyphomicrobiales</taxon>
        <taxon>Nitrobacteraceae</taxon>
        <taxon>Bradyrhizobium</taxon>
    </lineage>
</organism>
<evidence type="ECO:0000313" key="2">
    <source>
        <dbReference type="Proteomes" id="UP000198992"/>
    </source>
</evidence>
<dbReference type="AlphaFoldDB" id="A0A1H4XUH9"/>
<dbReference type="Proteomes" id="UP000198992">
    <property type="component" value="Unassembled WGS sequence"/>
</dbReference>
<name>A0A1H4XUH9_9BRAD</name>
<gene>
    <name evidence="1" type="ORF">SAMN05444164_3649</name>
</gene>
<proteinExistence type="predicted"/>
<reference evidence="1 2" key="1">
    <citation type="submission" date="2016-10" db="EMBL/GenBank/DDBJ databases">
        <authorList>
            <person name="de Groot N.N."/>
        </authorList>
    </citation>
    <scope>NUCLEOTIDE SEQUENCE [LARGE SCALE GENOMIC DNA]</scope>
    <source>
        <strain evidence="1 2">MT12</strain>
    </source>
</reference>
<dbReference type="OrthoDB" id="8238768at2"/>
<sequence>MAWFLNFYRCERCRRRWTDEWSCTCDDDCPHCGARHMTPTRSEDLTEFIEEENGEFVVIRSPDTAEHDPDYQEVGRFSTRAQAERFLAPTEQG</sequence>